<evidence type="ECO:0000256" key="1">
    <source>
        <dbReference type="SAM" id="SignalP"/>
    </source>
</evidence>
<dbReference type="OrthoDB" id="838174at2"/>
<dbReference type="InterPro" id="IPR025665">
    <property type="entry name" value="Beta-barrel_OMP_2"/>
</dbReference>
<accession>A0A4Z0MFF5</accession>
<dbReference type="EMBL" id="SRKZ01000006">
    <property type="protein sequence ID" value="TGD78244.1"/>
    <property type="molecule type" value="Genomic_DNA"/>
</dbReference>
<organism evidence="3 4">
    <name type="scientific">Hymenobacter wooponensis</name>
    <dbReference type="NCBI Taxonomy" id="1525360"/>
    <lineage>
        <taxon>Bacteria</taxon>
        <taxon>Pseudomonadati</taxon>
        <taxon>Bacteroidota</taxon>
        <taxon>Cytophagia</taxon>
        <taxon>Cytophagales</taxon>
        <taxon>Hymenobacteraceae</taxon>
        <taxon>Hymenobacter</taxon>
    </lineage>
</organism>
<dbReference type="AlphaFoldDB" id="A0A4Z0MFF5"/>
<feature type="domain" description="Outer membrane protein beta-barrel" evidence="2">
    <location>
        <begin position="24"/>
        <end position="194"/>
    </location>
</feature>
<dbReference type="Pfam" id="PF13568">
    <property type="entry name" value="OMP_b-brl_2"/>
    <property type="match status" value="1"/>
</dbReference>
<name>A0A4Z0MFF5_9BACT</name>
<protein>
    <submittedName>
        <fullName evidence="3">PorT family protein</fullName>
    </submittedName>
</protein>
<comment type="caution">
    <text evidence="3">The sequence shown here is derived from an EMBL/GenBank/DDBJ whole genome shotgun (WGS) entry which is preliminary data.</text>
</comment>
<keyword evidence="1" id="KW-0732">Signal</keyword>
<evidence type="ECO:0000259" key="2">
    <source>
        <dbReference type="Pfam" id="PF13568"/>
    </source>
</evidence>
<keyword evidence="4" id="KW-1185">Reference proteome</keyword>
<reference evidence="3 4" key="1">
    <citation type="submission" date="2019-04" db="EMBL/GenBank/DDBJ databases">
        <authorList>
            <person name="Feng G."/>
            <person name="Zhang J."/>
            <person name="Zhu H."/>
        </authorList>
    </citation>
    <scope>NUCLEOTIDE SEQUENCE [LARGE SCALE GENOMIC DNA]</scope>
    <source>
        <strain evidence="3 4">JCM 19491</strain>
    </source>
</reference>
<feature type="chain" id="PRO_5021418134" evidence="1">
    <location>
        <begin position="25"/>
        <end position="223"/>
    </location>
</feature>
<feature type="signal peptide" evidence="1">
    <location>
        <begin position="1"/>
        <end position="24"/>
    </location>
</feature>
<evidence type="ECO:0000313" key="3">
    <source>
        <dbReference type="EMBL" id="TGD78244.1"/>
    </source>
</evidence>
<sequence>MKKTAFVAGALLAAATLTSSAVHAQGVRLGIKGGANLSNLSGDLTDEDRFENKFGFHGGLMLNVGLINDGFLSLQPEVLFSQKGFKYADSQFNIGGNTVKYEGDRTYNYIDVPVLLKVNAGGFFVEAGPQYSYLLKVKDDSKVSINGNTATQRSGTSDLSNVNRNEIGYAAGLGFQSDAGLLLGLRYNGSFTDFGKDGYQDNDLRNARNSVFQLSLGYLIPSK</sequence>
<dbReference type="RefSeq" id="WP_135532109.1">
    <property type="nucleotide sequence ID" value="NZ_SRKZ01000006.1"/>
</dbReference>
<evidence type="ECO:0000313" key="4">
    <source>
        <dbReference type="Proteomes" id="UP000298284"/>
    </source>
</evidence>
<gene>
    <name evidence="3" type="ORF">EU557_19220</name>
</gene>
<proteinExistence type="predicted"/>
<dbReference type="Proteomes" id="UP000298284">
    <property type="component" value="Unassembled WGS sequence"/>
</dbReference>